<keyword evidence="7" id="KW-0408">Iron</keyword>
<dbReference type="SUPFAM" id="SSF53383">
    <property type="entry name" value="PLP-dependent transferases"/>
    <property type="match status" value="1"/>
</dbReference>
<dbReference type="GO" id="GO:0031071">
    <property type="term" value="F:cysteine desulfurase activity"/>
    <property type="evidence" value="ECO:0007669"/>
    <property type="project" value="UniProtKB-EC"/>
</dbReference>
<evidence type="ECO:0000256" key="7">
    <source>
        <dbReference type="ARBA" id="ARBA00023004"/>
    </source>
</evidence>
<reference evidence="12 13" key="1">
    <citation type="submission" date="2016-10" db="EMBL/GenBank/DDBJ databases">
        <authorList>
            <person name="de Groot N.N."/>
        </authorList>
    </citation>
    <scope>NUCLEOTIDE SEQUENCE [LARGE SCALE GENOMIC DNA]</scope>
    <source>
        <strain evidence="12 13">KH1P1</strain>
    </source>
</reference>
<gene>
    <name evidence="12" type="ORF">SAMN04487771_10016</name>
</gene>
<dbReference type="Proteomes" id="UP000199820">
    <property type="component" value="Unassembled WGS sequence"/>
</dbReference>
<dbReference type="PANTHER" id="PTHR11601">
    <property type="entry name" value="CYSTEINE DESULFURYLASE FAMILY MEMBER"/>
    <property type="match status" value="1"/>
</dbReference>
<keyword evidence="5" id="KW-0479">Metal-binding</keyword>
<feature type="domain" description="Aminotransferase class V" evidence="11">
    <location>
        <begin position="8"/>
        <end position="375"/>
    </location>
</feature>
<organism evidence="12 13">
    <name type="scientific">[Clostridium] aminophilum</name>
    <dbReference type="NCBI Taxonomy" id="1526"/>
    <lineage>
        <taxon>Bacteria</taxon>
        <taxon>Bacillati</taxon>
        <taxon>Bacillota</taxon>
        <taxon>Clostridia</taxon>
        <taxon>Lachnospirales</taxon>
        <taxon>Lachnospiraceae</taxon>
    </lineage>
</organism>
<dbReference type="PANTHER" id="PTHR11601:SF34">
    <property type="entry name" value="CYSTEINE DESULFURASE"/>
    <property type="match status" value="1"/>
</dbReference>
<evidence type="ECO:0000256" key="5">
    <source>
        <dbReference type="ARBA" id="ARBA00022723"/>
    </source>
</evidence>
<keyword evidence="13" id="KW-1185">Reference proteome</keyword>
<proteinExistence type="inferred from homology"/>
<keyword evidence="4" id="KW-0808">Transferase</keyword>
<evidence type="ECO:0000256" key="6">
    <source>
        <dbReference type="ARBA" id="ARBA00022898"/>
    </source>
</evidence>
<evidence type="ECO:0000256" key="3">
    <source>
        <dbReference type="ARBA" id="ARBA00012239"/>
    </source>
</evidence>
<evidence type="ECO:0000256" key="9">
    <source>
        <dbReference type="ARBA" id="ARBA00050776"/>
    </source>
</evidence>
<protein>
    <recommendedName>
        <fullName evidence="3">cysteine desulfurase</fullName>
        <ecNumber evidence="3">2.8.1.7</ecNumber>
    </recommendedName>
</protein>
<evidence type="ECO:0000259" key="11">
    <source>
        <dbReference type="Pfam" id="PF00266"/>
    </source>
</evidence>
<dbReference type="EC" id="2.8.1.7" evidence="3"/>
<dbReference type="STRING" id="1526.SAMN02910262_00175"/>
<name>A0A1H9ZXK3_9FIRM</name>
<dbReference type="InterPro" id="IPR015424">
    <property type="entry name" value="PyrdxlP-dep_Trfase"/>
</dbReference>
<dbReference type="FunFam" id="3.40.640.10:FF:000084">
    <property type="entry name" value="IscS-like cysteine desulfurase"/>
    <property type="match status" value="1"/>
</dbReference>
<dbReference type="PROSITE" id="PS00595">
    <property type="entry name" value="AA_TRANSFER_CLASS_5"/>
    <property type="match status" value="1"/>
</dbReference>
<comment type="cofactor">
    <cofactor evidence="1 10">
        <name>pyridoxal 5'-phosphate</name>
        <dbReference type="ChEBI" id="CHEBI:597326"/>
    </cofactor>
</comment>
<dbReference type="InterPro" id="IPR020578">
    <property type="entry name" value="Aminotrans_V_PyrdxlP_BS"/>
</dbReference>
<dbReference type="NCBIfam" id="NF002806">
    <property type="entry name" value="PRK02948.1"/>
    <property type="match status" value="1"/>
</dbReference>
<dbReference type="GO" id="GO:0051536">
    <property type="term" value="F:iron-sulfur cluster binding"/>
    <property type="evidence" value="ECO:0007669"/>
    <property type="project" value="UniProtKB-KW"/>
</dbReference>
<dbReference type="EMBL" id="FOIL01000001">
    <property type="protein sequence ID" value="SES86539.1"/>
    <property type="molecule type" value="Genomic_DNA"/>
</dbReference>
<dbReference type="RefSeq" id="WP_242870173.1">
    <property type="nucleotide sequence ID" value="NZ_FOIL01000001.1"/>
</dbReference>
<comment type="catalytic activity">
    <reaction evidence="9">
        <text>(sulfur carrier)-H + L-cysteine = (sulfur carrier)-SH + L-alanine</text>
        <dbReference type="Rhea" id="RHEA:43892"/>
        <dbReference type="Rhea" id="RHEA-COMP:14737"/>
        <dbReference type="Rhea" id="RHEA-COMP:14739"/>
        <dbReference type="ChEBI" id="CHEBI:29917"/>
        <dbReference type="ChEBI" id="CHEBI:35235"/>
        <dbReference type="ChEBI" id="CHEBI:57972"/>
        <dbReference type="ChEBI" id="CHEBI:64428"/>
        <dbReference type="EC" id="2.8.1.7"/>
    </reaction>
</comment>
<evidence type="ECO:0000256" key="1">
    <source>
        <dbReference type="ARBA" id="ARBA00001933"/>
    </source>
</evidence>
<evidence type="ECO:0000256" key="10">
    <source>
        <dbReference type="RuleBase" id="RU004504"/>
    </source>
</evidence>
<sequence>MEQHHNRIYLDHAATTRTRQEAVAAMLPYFTDFYGNPSSVYDFAAEPKRAIAAARKTIADSIGASVSEIFFTSGGSESDNWALTAAAELGEKEGKKHIITTAIEHHAILHTCAYLEERGFSVTYLQSDEQGYISPEAVEKAIRPDTCLISVMAANNEIGTIEPIREIGMVARKYGILFHTDAVQAYGHMRIDVNECGIDMMSTSAHKLNGPRGVGFLYIRRGVKVRSFIRGGAQEHGRRAGTENTPGIVGFGKAAELAFAELEEHAETERKLRDHLLDRILTEIPDTVLNGPETGEKNSGRLWNNINVTFRGADAESILIMLDMQGICASGGSACASGSLDPSHVLTAIGRSEEDARASVRLTVGCENTEEEMDYTAERLKEIVARIRRMRSAEHGGDR</sequence>
<accession>A0A1H9ZXK3</accession>
<dbReference type="InterPro" id="IPR015421">
    <property type="entry name" value="PyrdxlP-dep_Trfase_major"/>
</dbReference>
<dbReference type="Gene3D" id="1.10.260.50">
    <property type="match status" value="1"/>
</dbReference>
<dbReference type="Pfam" id="PF00266">
    <property type="entry name" value="Aminotran_5"/>
    <property type="match status" value="1"/>
</dbReference>
<dbReference type="InterPro" id="IPR016454">
    <property type="entry name" value="Cysteine_dSase"/>
</dbReference>
<dbReference type="InterPro" id="IPR000192">
    <property type="entry name" value="Aminotrans_V_dom"/>
</dbReference>
<evidence type="ECO:0000256" key="8">
    <source>
        <dbReference type="ARBA" id="ARBA00023014"/>
    </source>
</evidence>
<evidence type="ECO:0000256" key="2">
    <source>
        <dbReference type="ARBA" id="ARBA00006490"/>
    </source>
</evidence>
<keyword evidence="8" id="KW-0411">Iron-sulfur</keyword>
<comment type="similarity">
    <text evidence="2">Belongs to the class-V pyridoxal-phosphate-dependent aminotransferase family. NifS/IscS subfamily.</text>
</comment>
<dbReference type="InterPro" id="IPR015422">
    <property type="entry name" value="PyrdxlP-dep_Trfase_small"/>
</dbReference>
<dbReference type="Gene3D" id="3.90.1150.10">
    <property type="entry name" value="Aspartate Aminotransferase, domain 1"/>
    <property type="match status" value="1"/>
</dbReference>
<dbReference type="AlphaFoldDB" id="A0A1H9ZXK3"/>
<dbReference type="GO" id="GO:0046872">
    <property type="term" value="F:metal ion binding"/>
    <property type="evidence" value="ECO:0007669"/>
    <property type="project" value="UniProtKB-KW"/>
</dbReference>
<evidence type="ECO:0000256" key="4">
    <source>
        <dbReference type="ARBA" id="ARBA00022679"/>
    </source>
</evidence>
<evidence type="ECO:0000313" key="13">
    <source>
        <dbReference type="Proteomes" id="UP000199820"/>
    </source>
</evidence>
<dbReference type="Gene3D" id="3.40.640.10">
    <property type="entry name" value="Type I PLP-dependent aspartate aminotransferase-like (Major domain)"/>
    <property type="match status" value="1"/>
</dbReference>
<evidence type="ECO:0000313" key="12">
    <source>
        <dbReference type="EMBL" id="SES86539.1"/>
    </source>
</evidence>
<dbReference type="PIRSF" id="PIRSF005572">
    <property type="entry name" value="NifS"/>
    <property type="match status" value="1"/>
</dbReference>
<keyword evidence="6" id="KW-0663">Pyridoxal phosphate</keyword>